<dbReference type="AlphaFoldDB" id="Q6TMS0"/>
<evidence type="ECO:0000313" key="3">
    <source>
        <dbReference type="EMBL" id="AAQ93553.1"/>
    </source>
</evidence>
<proteinExistence type="predicted"/>
<evidence type="ECO:0000256" key="1">
    <source>
        <dbReference type="SAM" id="MobiDB-lite"/>
    </source>
</evidence>
<name>Q6TMS0_STRCL</name>
<keyword evidence="2" id="KW-0472">Membrane</keyword>
<keyword evidence="2" id="KW-0812">Transmembrane</keyword>
<evidence type="ECO:0000256" key="2">
    <source>
        <dbReference type="SAM" id="Phobius"/>
    </source>
</evidence>
<feature type="transmembrane region" description="Helical" evidence="2">
    <location>
        <begin position="33"/>
        <end position="54"/>
    </location>
</feature>
<keyword evidence="3" id="KW-0614">Plasmid</keyword>
<geneLocation type="plasmid" evidence="3">
    <name>pSCL2</name>
</geneLocation>
<accession>Q6TMS0</accession>
<gene>
    <name evidence="3" type="ORF">pSCL2.5.424.13c</name>
</gene>
<dbReference type="EMBL" id="AY392415">
    <property type="protein sequence ID" value="AAQ93553.1"/>
    <property type="molecule type" value="Genomic_DNA"/>
</dbReference>
<accession>B5GR01</accession>
<protein>
    <submittedName>
        <fullName evidence="3">Uncharacterized protein</fullName>
    </submittedName>
</protein>
<reference evidence="3" key="1">
    <citation type="submission" date="2003-09" db="EMBL/GenBank/DDBJ databases">
        <title>Characterization of pSCL2, a giant linear plasmid in Streptomyces clavuligerus.</title>
        <authorList>
            <person name="Wu W."/>
            <person name="Roy K.L."/>
        </authorList>
    </citation>
    <scope>NUCLEOTIDE SEQUENCE</scope>
    <source>
        <plasmid evidence="3">pSCL2</plasmid>
    </source>
</reference>
<keyword evidence="2" id="KW-1133">Transmembrane helix</keyword>
<organism evidence="3">
    <name type="scientific">Streptomyces clavuligerus</name>
    <dbReference type="NCBI Taxonomy" id="1901"/>
    <lineage>
        <taxon>Bacteria</taxon>
        <taxon>Bacillati</taxon>
        <taxon>Actinomycetota</taxon>
        <taxon>Actinomycetes</taxon>
        <taxon>Kitasatosporales</taxon>
        <taxon>Streptomycetaceae</taxon>
        <taxon>Streptomyces</taxon>
    </lineage>
</organism>
<feature type="region of interest" description="Disordered" evidence="1">
    <location>
        <begin position="91"/>
        <end position="123"/>
    </location>
</feature>
<sequence length="123" mass="13045">MALSVVSPTITVAPCPACTRGPPPPREVWASLMAAQMAITPVTGLAIPAIWLPIPRSVTTDTMISPAVRSIPPTVVDQSIPWPGVPLLPVTDPPPLFSDDMPVPRGTRRRCPGRPVSGSARRR</sequence>